<dbReference type="PROSITE" id="PS51819">
    <property type="entry name" value="VOC"/>
    <property type="match status" value="1"/>
</dbReference>
<dbReference type="KEGG" id="ppsc:EHS13_04475"/>
<dbReference type="PANTHER" id="PTHR33993:SF14">
    <property type="entry name" value="GB|AAF24581.1"/>
    <property type="match status" value="1"/>
</dbReference>
<evidence type="ECO:0000313" key="3">
    <source>
        <dbReference type="Proteomes" id="UP000426246"/>
    </source>
</evidence>
<dbReference type="Pfam" id="PF18029">
    <property type="entry name" value="Glyoxalase_6"/>
    <property type="match status" value="1"/>
</dbReference>
<dbReference type="AlphaFoldDB" id="A0A6B8RF72"/>
<dbReference type="OrthoDB" id="9804235at2"/>
<dbReference type="InterPro" id="IPR037523">
    <property type="entry name" value="VOC_core"/>
</dbReference>
<dbReference type="EMBL" id="CP034235">
    <property type="protein sequence ID" value="QGQ94215.1"/>
    <property type="molecule type" value="Genomic_DNA"/>
</dbReference>
<dbReference type="InterPro" id="IPR029068">
    <property type="entry name" value="Glyas_Bleomycin-R_OHBP_Dase"/>
</dbReference>
<organism evidence="2 3">
    <name type="scientific">Paenibacillus psychroresistens</name>
    <dbReference type="NCBI Taxonomy" id="1778678"/>
    <lineage>
        <taxon>Bacteria</taxon>
        <taxon>Bacillati</taxon>
        <taxon>Bacillota</taxon>
        <taxon>Bacilli</taxon>
        <taxon>Bacillales</taxon>
        <taxon>Paenibacillaceae</taxon>
        <taxon>Paenibacillus</taxon>
    </lineage>
</organism>
<dbReference type="RefSeq" id="WP_155699214.1">
    <property type="nucleotide sequence ID" value="NZ_CP034235.1"/>
</dbReference>
<dbReference type="CDD" id="cd07247">
    <property type="entry name" value="SgaA_N_like"/>
    <property type="match status" value="1"/>
</dbReference>
<dbReference type="Proteomes" id="UP000426246">
    <property type="component" value="Chromosome"/>
</dbReference>
<proteinExistence type="predicted"/>
<feature type="domain" description="VOC" evidence="1">
    <location>
        <begin position="3"/>
        <end position="111"/>
    </location>
</feature>
<dbReference type="SUPFAM" id="SSF54593">
    <property type="entry name" value="Glyoxalase/Bleomycin resistance protein/Dihydroxybiphenyl dioxygenase"/>
    <property type="match status" value="1"/>
</dbReference>
<accession>A0A6B8RF72</accession>
<sequence>MGKVVGFEISSQEPEKAAEFYSKVFGWEIAEPQWNYQAVKTAGGVNGGISGPPDDHPAGTRIQIEVDSIDDAISKAKDLGATIVKDKMDFDTFYLAYLIDPTGVHFGLTQIK</sequence>
<dbReference type="Gene3D" id="3.10.180.10">
    <property type="entry name" value="2,3-Dihydroxybiphenyl 1,2-Dioxygenase, domain 1"/>
    <property type="match status" value="1"/>
</dbReference>
<dbReference type="InterPro" id="IPR041581">
    <property type="entry name" value="Glyoxalase_6"/>
</dbReference>
<keyword evidence="3" id="KW-1185">Reference proteome</keyword>
<name>A0A6B8RF72_9BACL</name>
<evidence type="ECO:0000259" key="1">
    <source>
        <dbReference type="PROSITE" id="PS51819"/>
    </source>
</evidence>
<reference evidence="3" key="1">
    <citation type="submission" date="2018-11" db="EMBL/GenBank/DDBJ databases">
        <title>Complete genome sequence of Paenibacillus sp. ML311-T8.</title>
        <authorList>
            <person name="Nam Y.-D."/>
            <person name="Kang J."/>
            <person name="Chung W.-H."/>
            <person name="Park Y.S."/>
        </authorList>
    </citation>
    <scope>NUCLEOTIDE SEQUENCE [LARGE SCALE GENOMIC DNA]</scope>
    <source>
        <strain evidence="3">ML311-T8</strain>
    </source>
</reference>
<evidence type="ECO:0000313" key="2">
    <source>
        <dbReference type="EMBL" id="QGQ94215.1"/>
    </source>
</evidence>
<gene>
    <name evidence="2" type="ORF">EHS13_04475</name>
</gene>
<dbReference type="PANTHER" id="PTHR33993">
    <property type="entry name" value="GLYOXALASE-RELATED"/>
    <property type="match status" value="1"/>
</dbReference>
<dbReference type="InterPro" id="IPR052164">
    <property type="entry name" value="Anthracycline_SecMetBiosynth"/>
</dbReference>
<protein>
    <submittedName>
        <fullName evidence="2">VOC family protein</fullName>
    </submittedName>
</protein>